<organism evidence="1 2">
    <name type="scientific">Eumeta variegata</name>
    <name type="common">Bagworm moth</name>
    <name type="synonym">Eumeta japonica</name>
    <dbReference type="NCBI Taxonomy" id="151549"/>
    <lineage>
        <taxon>Eukaryota</taxon>
        <taxon>Metazoa</taxon>
        <taxon>Ecdysozoa</taxon>
        <taxon>Arthropoda</taxon>
        <taxon>Hexapoda</taxon>
        <taxon>Insecta</taxon>
        <taxon>Pterygota</taxon>
        <taxon>Neoptera</taxon>
        <taxon>Endopterygota</taxon>
        <taxon>Lepidoptera</taxon>
        <taxon>Glossata</taxon>
        <taxon>Ditrysia</taxon>
        <taxon>Tineoidea</taxon>
        <taxon>Psychidae</taxon>
        <taxon>Oiketicinae</taxon>
        <taxon>Eumeta</taxon>
    </lineage>
</organism>
<name>A0A4C1TTL0_EUMVA</name>
<gene>
    <name evidence="1" type="ORF">EVAR_17732_1</name>
</gene>
<dbReference type="Proteomes" id="UP000299102">
    <property type="component" value="Unassembled WGS sequence"/>
</dbReference>
<protein>
    <submittedName>
        <fullName evidence="1">Uncharacterized protein</fullName>
    </submittedName>
</protein>
<sequence>MQDARPKSFTGIHKDVNVPDTHRTSPELGFDELYGGGLCLRAPGLGCPVVAGLYHSARETWPSAILSFRFEGVSSPATLARCCSEVANCCFHHHAYCWTCSVRCADTRQFRRYVFLLR</sequence>
<dbReference type="EMBL" id="BGZK01000086">
    <property type="protein sequence ID" value="GBP17234.1"/>
    <property type="molecule type" value="Genomic_DNA"/>
</dbReference>
<reference evidence="1 2" key="1">
    <citation type="journal article" date="2019" name="Commun. Biol.">
        <title>The bagworm genome reveals a unique fibroin gene that provides high tensile strength.</title>
        <authorList>
            <person name="Kono N."/>
            <person name="Nakamura H."/>
            <person name="Ohtoshi R."/>
            <person name="Tomita M."/>
            <person name="Numata K."/>
            <person name="Arakawa K."/>
        </authorList>
    </citation>
    <scope>NUCLEOTIDE SEQUENCE [LARGE SCALE GENOMIC DNA]</scope>
</reference>
<comment type="caution">
    <text evidence="1">The sequence shown here is derived from an EMBL/GenBank/DDBJ whole genome shotgun (WGS) entry which is preliminary data.</text>
</comment>
<accession>A0A4C1TTL0</accession>
<dbReference type="AlphaFoldDB" id="A0A4C1TTL0"/>
<keyword evidence="2" id="KW-1185">Reference proteome</keyword>
<evidence type="ECO:0000313" key="1">
    <source>
        <dbReference type="EMBL" id="GBP17234.1"/>
    </source>
</evidence>
<proteinExistence type="predicted"/>
<evidence type="ECO:0000313" key="2">
    <source>
        <dbReference type="Proteomes" id="UP000299102"/>
    </source>
</evidence>